<dbReference type="InterPro" id="IPR050075">
    <property type="entry name" value="LeuD"/>
</dbReference>
<evidence type="ECO:0000313" key="3">
    <source>
        <dbReference type="EMBL" id="VVA97296.1"/>
    </source>
</evidence>
<dbReference type="Proteomes" id="UP000489600">
    <property type="component" value="Unassembled WGS sequence"/>
</dbReference>
<evidence type="ECO:0000256" key="1">
    <source>
        <dbReference type="ARBA" id="ARBA00023239"/>
    </source>
</evidence>
<dbReference type="AlphaFoldDB" id="A0A565B6I1"/>
<dbReference type="PANTHER" id="PTHR43345:SF8">
    <property type="entry name" value="3-ISOPROPYLMALATE DEHYDRATASE SMALL SUBUNIT 3"/>
    <property type="match status" value="1"/>
</dbReference>
<dbReference type="InterPro" id="IPR000573">
    <property type="entry name" value="AconitaseA/IPMdHydase_ssu_swvl"/>
</dbReference>
<dbReference type="GO" id="GO:0016836">
    <property type="term" value="F:hydro-lyase activity"/>
    <property type="evidence" value="ECO:0007669"/>
    <property type="project" value="UniProtKB-ARBA"/>
</dbReference>
<dbReference type="GO" id="GO:0043436">
    <property type="term" value="P:oxoacid metabolic process"/>
    <property type="evidence" value="ECO:0007669"/>
    <property type="project" value="UniProtKB-ARBA"/>
</dbReference>
<organism evidence="3 4">
    <name type="scientific">Arabis nemorensis</name>
    <dbReference type="NCBI Taxonomy" id="586526"/>
    <lineage>
        <taxon>Eukaryota</taxon>
        <taxon>Viridiplantae</taxon>
        <taxon>Streptophyta</taxon>
        <taxon>Embryophyta</taxon>
        <taxon>Tracheophyta</taxon>
        <taxon>Spermatophyta</taxon>
        <taxon>Magnoliopsida</taxon>
        <taxon>eudicotyledons</taxon>
        <taxon>Gunneridae</taxon>
        <taxon>Pentapetalae</taxon>
        <taxon>rosids</taxon>
        <taxon>malvids</taxon>
        <taxon>Brassicales</taxon>
        <taxon>Brassicaceae</taxon>
        <taxon>Arabideae</taxon>
        <taxon>Arabis</taxon>
    </lineage>
</organism>
<dbReference type="Pfam" id="PF00694">
    <property type="entry name" value="Aconitase_C"/>
    <property type="match status" value="1"/>
</dbReference>
<evidence type="ECO:0000313" key="4">
    <source>
        <dbReference type="Proteomes" id="UP000489600"/>
    </source>
</evidence>
<dbReference type="SUPFAM" id="SSF52016">
    <property type="entry name" value="LeuD/IlvD-like"/>
    <property type="match status" value="1"/>
</dbReference>
<dbReference type="OrthoDB" id="10262323at2759"/>
<comment type="caution">
    <text evidence="3">The sequence shown here is derived from an EMBL/GenBank/DDBJ whole genome shotgun (WGS) entry which is preliminary data.</text>
</comment>
<evidence type="ECO:0000259" key="2">
    <source>
        <dbReference type="Pfam" id="PF00694"/>
    </source>
</evidence>
<dbReference type="Gene3D" id="3.20.19.10">
    <property type="entry name" value="Aconitase, domain 4"/>
    <property type="match status" value="1"/>
</dbReference>
<protein>
    <recommendedName>
        <fullName evidence="2">Aconitase A/isopropylmalate dehydratase small subunit swivel domain-containing protein</fullName>
    </recommendedName>
</protein>
<feature type="domain" description="Aconitase A/isopropylmalate dehydratase small subunit swivel" evidence="2">
    <location>
        <begin position="4"/>
        <end position="51"/>
    </location>
</feature>
<proteinExistence type="predicted"/>
<dbReference type="EMBL" id="CABITT030000003">
    <property type="protein sequence ID" value="VVA97296.1"/>
    <property type="molecule type" value="Genomic_DNA"/>
</dbReference>
<keyword evidence="4" id="KW-1185">Reference proteome</keyword>
<dbReference type="PANTHER" id="PTHR43345">
    <property type="entry name" value="3-ISOPROPYLMALATE DEHYDRATASE SMALL SUBUNIT 2-RELATED-RELATED"/>
    <property type="match status" value="1"/>
</dbReference>
<gene>
    <name evidence="3" type="ORF">ANE_LOCUS7741</name>
</gene>
<reference evidence="3" key="1">
    <citation type="submission" date="2019-07" db="EMBL/GenBank/DDBJ databases">
        <authorList>
            <person name="Dittberner H."/>
        </authorList>
    </citation>
    <scope>NUCLEOTIDE SEQUENCE [LARGE SCALE GENOMIC DNA]</scope>
</reference>
<sequence>MNSKYIVIIGGYNFICGSSREHAPVFLGAARAKAVVAKSYARIFFRNCVGTVTIEPKEDGSSLLINHTTRK</sequence>
<dbReference type="InterPro" id="IPR015928">
    <property type="entry name" value="Aconitase/3IPM_dehydase_swvl"/>
</dbReference>
<keyword evidence="1" id="KW-0456">Lyase</keyword>
<accession>A0A565B6I1</accession>
<name>A0A565B6I1_9BRAS</name>